<dbReference type="EMBL" id="BMIA01000001">
    <property type="protein sequence ID" value="GGH20409.1"/>
    <property type="molecule type" value="Genomic_DNA"/>
</dbReference>
<protein>
    <submittedName>
        <fullName evidence="1">Uncharacterized protein</fullName>
    </submittedName>
</protein>
<comment type="caution">
    <text evidence="1">The sequence shown here is derived from an EMBL/GenBank/DDBJ whole genome shotgun (WGS) entry which is preliminary data.</text>
</comment>
<name>A0ABQ1YD33_9BACT</name>
<dbReference type="RefSeq" id="WP_188927579.1">
    <property type="nucleotide sequence ID" value="NZ_BMIA01000001.1"/>
</dbReference>
<keyword evidence="2" id="KW-1185">Reference proteome</keyword>
<evidence type="ECO:0000313" key="2">
    <source>
        <dbReference type="Proteomes" id="UP000600214"/>
    </source>
</evidence>
<organism evidence="1 2">
    <name type="scientific">Dyadobacter endophyticus</name>
    <dbReference type="NCBI Taxonomy" id="1749036"/>
    <lineage>
        <taxon>Bacteria</taxon>
        <taxon>Pseudomonadati</taxon>
        <taxon>Bacteroidota</taxon>
        <taxon>Cytophagia</taxon>
        <taxon>Cytophagales</taxon>
        <taxon>Spirosomataceae</taxon>
        <taxon>Dyadobacter</taxon>
    </lineage>
</organism>
<dbReference type="Proteomes" id="UP000600214">
    <property type="component" value="Unassembled WGS sequence"/>
</dbReference>
<evidence type="ECO:0000313" key="1">
    <source>
        <dbReference type="EMBL" id="GGH20409.1"/>
    </source>
</evidence>
<sequence>MEFDNRKSQLELQVIWKDSDMIELRVKATNGRFSGTTEVYDTTESLNDWVQLLAQFPNGKQLLVYEAGKKSGYAFWGMRINLPDPTGLVGVEITLEENSNRKTWQDKVELEMLVYLAAIDNFREQLTKLILKEEGAASLYGESH</sequence>
<reference evidence="2" key="1">
    <citation type="journal article" date="2019" name="Int. J. Syst. Evol. Microbiol.">
        <title>The Global Catalogue of Microorganisms (GCM) 10K type strain sequencing project: providing services to taxonomists for standard genome sequencing and annotation.</title>
        <authorList>
            <consortium name="The Broad Institute Genomics Platform"/>
            <consortium name="The Broad Institute Genome Sequencing Center for Infectious Disease"/>
            <person name="Wu L."/>
            <person name="Ma J."/>
        </authorList>
    </citation>
    <scope>NUCLEOTIDE SEQUENCE [LARGE SCALE GENOMIC DNA]</scope>
    <source>
        <strain evidence="2">CGMCC 1.15288</strain>
    </source>
</reference>
<accession>A0ABQ1YD33</accession>
<gene>
    <name evidence="1" type="ORF">GCM10007423_00810</name>
</gene>
<proteinExistence type="predicted"/>